<feature type="domain" description="VOC" evidence="3">
    <location>
        <begin position="166"/>
        <end position="312"/>
    </location>
</feature>
<evidence type="ECO:0000256" key="2">
    <source>
        <dbReference type="SAM" id="MobiDB-lite"/>
    </source>
</evidence>
<sequence length="312" mass="32739">MSAGIRGITGFERTVADLARTEAFYRDGLGFAQVGSIEPLPAAIADAYGSDGAVAARLTMRLGAQFVAFLAFDPPGAPYPDVPLANDPVFQHLAIPVRAMEAAHAQLLRLSPQSISHGGPQVLPESSGGVTAYKFRDPDGHPLELIAFPGGPAAERWRTAPGLFLGIDHSAITVTNLDRALGFYADLLGLRVAGRGLNAGETQARLDGVPDPVVDVVGLEPPVCVTPHLELLHYRRPDTKRPTPAPYGPRDPATTRLVFEADDVTATTEAIRRAGYRVRLSADGRSAYAEGPDGHGLRVVGSAGGAGGASDR</sequence>
<dbReference type="InterPro" id="IPR037523">
    <property type="entry name" value="VOC_core"/>
</dbReference>
<gene>
    <name evidence="4" type="ORF">AFCDBAGC_3188</name>
</gene>
<dbReference type="Gene3D" id="3.10.180.10">
    <property type="entry name" value="2,3-Dihydroxybiphenyl 1,2-Dioxygenase, domain 1"/>
    <property type="match status" value="2"/>
</dbReference>
<name>A0ABQ4QJH8_9HYPH</name>
<dbReference type="InterPro" id="IPR051785">
    <property type="entry name" value="MMCE/EMCE_epimerase"/>
</dbReference>
<dbReference type="PANTHER" id="PTHR43048">
    <property type="entry name" value="METHYLMALONYL-COA EPIMERASE"/>
    <property type="match status" value="1"/>
</dbReference>
<dbReference type="Proteomes" id="UP001055117">
    <property type="component" value="Unassembled WGS sequence"/>
</dbReference>
<feature type="compositionally biased region" description="Gly residues" evidence="2">
    <location>
        <begin position="302"/>
        <end position="312"/>
    </location>
</feature>
<dbReference type="PANTHER" id="PTHR43048:SF3">
    <property type="entry name" value="METHYLMALONYL-COA EPIMERASE, MITOCHONDRIAL"/>
    <property type="match status" value="1"/>
</dbReference>
<dbReference type="Pfam" id="PF00903">
    <property type="entry name" value="Glyoxalase"/>
    <property type="match status" value="2"/>
</dbReference>
<evidence type="ECO:0000313" key="4">
    <source>
        <dbReference type="EMBL" id="GJD45317.1"/>
    </source>
</evidence>
<evidence type="ECO:0000313" key="5">
    <source>
        <dbReference type="Proteomes" id="UP001055117"/>
    </source>
</evidence>
<reference evidence="4 5" key="1">
    <citation type="journal article" date="2021" name="Front. Microbiol.">
        <title>Comprehensive Comparative Genomics and Phenotyping of Methylobacterium Species.</title>
        <authorList>
            <person name="Alessa O."/>
            <person name="Ogura Y."/>
            <person name="Fujitani Y."/>
            <person name="Takami H."/>
            <person name="Hayashi T."/>
            <person name="Sahin N."/>
            <person name="Tani A."/>
        </authorList>
    </citation>
    <scope>NUCLEOTIDE SEQUENCE [LARGE SCALE GENOMIC DNA]</scope>
    <source>
        <strain evidence="4 5">DSM 23679</strain>
    </source>
</reference>
<organism evidence="4 5">
    <name type="scientific">Methylobacterium cerastii</name>
    <dbReference type="NCBI Taxonomy" id="932741"/>
    <lineage>
        <taxon>Bacteria</taxon>
        <taxon>Pseudomonadati</taxon>
        <taxon>Pseudomonadota</taxon>
        <taxon>Alphaproteobacteria</taxon>
        <taxon>Hyphomicrobiales</taxon>
        <taxon>Methylobacteriaceae</taxon>
        <taxon>Methylobacterium</taxon>
    </lineage>
</organism>
<dbReference type="EMBL" id="BPQG01000048">
    <property type="protein sequence ID" value="GJD45317.1"/>
    <property type="molecule type" value="Genomic_DNA"/>
</dbReference>
<evidence type="ECO:0000256" key="1">
    <source>
        <dbReference type="ARBA" id="ARBA00022723"/>
    </source>
</evidence>
<dbReference type="SUPFAM" id="SSF54593">
    <property type="entry name" value="Glyoxalase/Bleomycin resistance protein/Dihydroxybiphenyl dioxygenase"/>
    <property type="match status" value="2"/>
</dbReference>
<feature type="region of interest" description="Disordered" evidence="2">
    <location>
        <begin position="287"/>
        <end position="312"/>
    </location>
</feature>
<dbReference type="InterPro" id="IPR029068">
    <property type="entry name" value="Glyas_Bleomycin-R_OHBP_Dase"/>
</dbReference>
<proteinExistence type="predicted"/>
<dbReference type="RefSeq" id="WP_147829826.1">
    <property type="nucleotide sequence ID" value="NZ_BPQG01000048.1"/>
</dbReference>
<keyword evidence="1" id="KW-0479">Metal-binding</keyword>
<keyword evidence="5" id="KW-1185">Reference proteome</keyword>
<evidence type="ECO:0000259" key="3">
    <source>
        <dbReference type="PROSITE" id="PS51819"/>
    </source>
</evidence>
<comment type="caution">
    <text evidence="4">The sequence shown here is derived from an EMBL/GenBank/DDBJ whole genome shotgun (WGS) entry which is preliminary data.</text>
</comment>
<feature type="domain" description="VOC" evidence="3">
    <location>
        <begin position="7"/>
        <end position="148"/>
    </location>
</feature>
<protein>
    <recommendedName>
        <fullName evidence="3">VOC domain-containing protein</fullName>
    </recommendedName>
</protein>
<dbReference type="InterPro" id="IPR004360">
    <property type="entry name" value="Glyas_Fos-R_dOase_dom"/>
</dbReference>
<accession>A0ABQ4QJH8</accession>
<dbReference type="PROSITE" id="PS51819">
    <property type="entry name" value="VOC"/>
    <property type="match status" value="2"/>
</dbReference>